<dbReference type="Pfam" id="PF12311">
    <property type="entry name" value="DUF3632"/>
    <property type="match status" value="1"/>
</dbReference>
<dbReference type="EMBL" id="JAQQWM010000003">
    <property type="protein sequence ID" value="KAK8072182.1"/>
    <property type="molecule type" value="Genomic_DNA"/>
</dbReference>
<gene>
    <name evidence="2" type="ORF">PG996_005530</name>
</gene>
<proteinExistence type="predicted"/>
<dbReference type="InterPro" id="IPR053204">
    <property type="entry name" value="Oxopyrrolidines_Biosynth-assoc"/>
</dbReference>
<accession>A0ABR1VLS9</accession>
<feature type="compositionally biased region" description="Low complexity" evidence="1">
    <location>
        <begin position="21"/>
        <end position="34"/>
    </location>
</feature>
<organism evidence="2 3">
    <name type="scientific">Apiospora saccharicola</name>
    <dbReference type="NCBI Taxonomy" id="335842"/>
    <lineage>
        <taxon>Eukaryota</taxon>
        <taxon>Fungi</taxon>
        <taxon>Dikarya</taxon>
        <taxon>Ascomycota</taxon>
        <taxon>Pezizomycotina</taxon>
        <taxon>Sordariomycetes</taxon>
        <taxon>Xylariomycetidae</taxon>
        <taxon>Amphisphaeriales</taxon>
        <taxon>Apiosporaceae</taxon>
        <taxon>Apiospora</taxon>
    </lineage>
</organism>
<evidence type="ECO:0000313" key="3">
    <source>
        <dbReference type="Proteomes" id="UP001446871"/>
    </source>
</evidence>
<dbReference type="PANTHER" id="PTHR38797">
    <property type="entry name" value="NUCLEAR PORE COMPLEX PROTEIN NUP85-RELATED"/>
    <property type="match status" value="1"/>
</dbReference>
<feature type="region of interest" description="Disordered" evidence="1">
    <location>
        <begin position="1"/>
        <end position="49"/>
    </location>
</feature>
<dbReference type="InterPro" id="IPR022085">
    <property type="entry name" value="OpdG"/>
</dbReference>
<reference evidence="2 3" key="1">
    <citation type="submission" date="2023-01" db="EMBL/GenBank/DDBJ databases">
        <title>Analysis of 21 Apiospora genomes using comparative genomics revels a genus with tremendous synthesis potential of carbohydrate active enzymes and secondary metabolites.</title>
        <authorList>
            <person name="Sorensen T."/>
        </authorList>
    </citation>
    <scope>NUCLEOTIDE SEQUENCE [LARGE SCALE GENOMIC DNA]</scope>
    <source>
        <strain evidence="2 3">CBS 83171</strain>
    </source>
</reference>
<evidence type="ECO:0000313" key="2">
    <source>
        <dbReference type="EMBL" id="KAK8072182.1"/>
    </source>
</evidence>
<evidence type="ECO:0000256" key="1">
    <source>
        <dbReference type="SAM" id="MobiDB-lite"/>
    </source>
</evidence>
<protein>
    <submittedName>
        <fullName evidence="2">Uncharacterized protein</fullName>
    </submittedName>
</protein>
<sequence length="350" mass="39683">MEIDTQSKPEPECHHKEDQEQQQPLAGQQQPAEQKPAVHMDDEDEDQQGQSTWVAYLETERNRRFDPVDSSFMSIFRDLLRSNAVNAAHDAAHAIDQAFADGWLPQRSMLKHGGDEGLADFVHLVYNLIFELAPLLAHDSAQHVRLFELLVELRKLPPRSFKLNSLLRLTRKWQNERGPVSPWRLTADDSEDPSSAAFREQCEAWVNFSIFKARCVEAGILDQRTNPYGLPADQIVEGLETDPLPTAQAVRDCKVLIAAHYLAVAGEKFHERLILVPRRAFNNNTNTNTKAAAAIALHRGRARWSLWAARLEFLAQHGGLSEHVVETLQMARRRVVAIEPVLFPGMAMRR</sequence>
<dbReference type="PANTHER" id="PTHR38797:SF4">
    <property type="entry name" value="NUCLEAR PORE COMPLEX PROTEIN NUP85"/>
    <property type="match status" value="1"/>
</dbReference>
<comment type="caution">
    <text evidence="2">The sequence shown here is derived from an EMBL/GenBank/DDBJ whole genome shotgun (WGS) entry which is preliminary data.</text>
</comment>
<keyword evidence="3" id="KW-1185">Reference proteome</keyword>
<feature type="compositionally biased region" description="Basic and acidic residues" evidence="1">
    <location>
        <begin position="1"/>
        <end position="19"/>
    </location>
</feature>
<name>A0ABR1VLS9_9PEZI</name>
<dbReference type="Proteomes" id="UP001446871">
    <property type="component" value="Unassembled WGS sequence"/>
</dbReference>